<organism evidence="2 3">
    <name type="scientific">Portunus trituberculatus</name>
    <name type="common">Swimming crab</name>
    <name type="synonym">Neptunus trituberculatus</name>
    <dbReference type="NCBI Taxonomy" id="210409"/>
    <lineage>
        <taxon>Eukaryota</taxon>
        <taxon>Metazoa</taxon>
        <taxon>Ecdysozoa</taxon>
        <taxon>Arthropoda</taxon>
        <taxon>Crustacea</taxon>
        <taxon>Multicrustacea</taxon>
        <taxon>Malacostraca</taxon>
        <taxon>Eumalacostraca</taxon>
        <taxon>Eucarida</taxon>
        <taxon>Decapoda</taxon>
        <taxon>Pleocyemata</taxon>
        <taxon>Brachyura</taxon>
        <taxon>Eubrachyura</taxon>
        <taxon>Portunoidea</taxon>
        <taxon>Portunidae</taxon>
        <taxon>Portuninae</taxon>
        <taxon>Portunus</taxon>
    </lineage>
</organism>
<gene>
    <name evidence="2" type="ORF">E2C01_025221</name>
</gene>
<sequence>MFGRGEVMLYRLKVRSKTANVVEINEEKFKLGSKDRNRKSSPTWGHLWFPPQKDAPRLMRGVCPSQTWYSLALQTLRGVCVSLEDAGYEVFDDATMSYLTQLYGHLISRETAATPPTLSPAPEPAPTLASYPSTPTQQTPLPSHAHPEQPQMFAGNQASSGGTKVQYEHGRATTSQADTQDSFFSDQQIPRPQKVAEIDIHGQEYTEHEIISQEEPGRGTHHHTDQPAHGEEGSIQDLPGHEESIAHGRESLASLASPTMTADDNVASLQKPPKPAVIQKSTDEMPSEHLRAHSHHITSNLSHSLSSPTYYSLPQKTVSQSSSAFPSPSQQQPAHYVLPNQQHQALFAQSPSSSSPLSFLLTQAFSSNYSNSEHHASHSQAPPNHFSVTPNDPHYTQPSIYYSQPSSTGLYLPQASPALSPRLSIHSPEHITSHSTHLTPASPERQQLSLEALAAHDGKVTLDQHSLHQGSPPSRSPSGHPSASNASGHQNSFSR</sequence>
<protein>
    <submittedName>
        <fullName evidence="2">Uncharacterized protein</fullName>
    </submittedName>
</protein>
<feature type="compositionally biased region" description="Basic and acidic residues" evidence="1">
    <location>
        <begin position="281"/>
        <end position="291"/>
    </location>
</feature>
<feature type="compositionally biased region" description="Basic and acidic residues" evidence="1">
    <location>
        <begin position="456"/>
        <end position="466"/>
    </location>
</feature>
<feature type="compositionally biased region" description="Polar residues" evidence="1">
    <location>
        <begin position="154"/>
        <end position="163"/>
    </location>
</feature>
<feature type="compositionally biased region" description="Low complexity" evidence="1">
    <location>
        <begin position="471"/>
        <end position="484"/>
    </location>
</feature>
<feature type="compositionally biased region" description="Polar residues" evidence="1">
    <location>
        <begin position="485"/>
        <end position="495"/>
    </location>
</feature>
<feature type="compositionally biased region" description="Low complexity" evidence="1">
    <location>
        <begin position="126"/>
        <end position="143"/>
    </location>
</feature>
<feature type="compositionally biased region" description="Polar residues" evidence="1">
    <location>
        <begin position="172"/>
        <end position="190"/>
    </location>
</feature>
<dbReference type="EMBL" id="VSRR010002529">
    <property type="protein sequence ID" value="MPC31921.1"/>
    <property type="molecule type" value="Genomic_DNA"/>
</dbReference>
<accession>A0A5B7ECN6</accession>
<feature type="region of interest" description="Disordered" evidence="1">
    <location>
        <begin position="113"/>
        <end position="191"/>
    </location>
</feature>
<name>A0A5B7ECN6_PORTR</name>
<feature type="region of interest" description="Disordered" evidence="1">
    <location>
        <begin position="456"/>
        <end position="495"/>
    </location>
</feature>
<keyword evidence="3" id="KW-1185">Reference proteome</keyword>
<dbReference type="Proteomes" id="UP000324222">
    <property type="component" value="Unassembled WGS sequence"/>
</dbReference>
<evidence type="ECO:0000256" key="1">
    <source>
        <dbReference type="SAM" id="MobiDB-lite"/>
    </source>
</evidence>
<feature type="region of interest" description="Disordered" evidence="1">
    <location>
        <begin position="210"/>
        <end position="239"/>
    </location>
</feature>
<evidence type="ECO:0000313" key="3">
    <source>
        <dbReference type="Proteomes" id="UP000324222"/>
    </source>
</evidence>
<dbReference type="OrthoDB" id="6381000at2759"/>
<proteinExistence type="predicted"/>
<dbReference type="AlphaFoldDB" id="A0A5B7ECN6"/>
<feature type="region of interest" description="Disordered" evidence="1">
    <location>
        <begin position="370"/>
        <end position="402"/>
    </location>
</feature>
<evidence type="ECO:0000313" key="2">
    <source>
        <dbReference type="EMBL" id="MPC31921.1"/>
    </source>
</evidence>
<feature type="compositionally biased region" description="Basic and acidic residues" evidence="1">
    <location>
        <begin position="210"/>
        <end position="232"/>
    </location>
</feature>
<feature type="region of interest" description="Disordered" evidence="1">
    <location>
        <begin position="280"/>
        <end position="305"/>
    </location>
</feature>
<feature type="compositionally biased region" description="Polar residues" evidence="1">
    <location>
        <begin position="378"/>
        <end position="402"/>
    </location>
</feature>
<comment type="caution">
    <text evidence="2">The sequence shown here is derived from an EMBL/GenBank/DDBJ whole genome shotgun (WGS) entry which is preliminary data.</text>
</comment>
<reference evidence="2 3" key="1">
    <citation type="submission" date="2019-05" db="EMBL/GenBank/DDBJ databases">
        <title>Another draft genome of Portunus trituberculatus and its Hox gene families provides insights of decapod evolution.</title>
        <authorList>
            <person name="Jeong J.-H."/>
            <person name="Song I."/>
            <person name="Kim S."/>
            <person name="Choi T."/>
            <person name="Kim D."/>
            <person name="Ryu S."/>
            <person name="Kim W."/>
        </authorList>
    </citation>
    <scope>NUCLEOTIDE SEQUENCE [LARGE SCALE GENOMIC DNA]</scope>
    <source>
        <tissue evidence="2">Muscle</tissue>
    </source>
</reference>